<dbReference type="Proteomes" id="UP000266673">
    <property type="component" value="Unassembled WGS sequence"/>
</dbReference>
<evidence type="ECO:0000313" key="2">
    <source>
        <dbReference type="Proteomes" id="UP000266673"/>
    </source>
</evidence>
<protein>
    <submittedName>
        <fullName evidence="1">Uncharacterized protein</fullName>
    </submittedName>
</protein>
<dbReference type="EMBL" id="QKWP01004856">
    <property type="protein sequence ID" value="RIB00209.1"/>
    <property type="molecule type" value="Genomic_DNA"/>
</dbReference>
<reference evidence="1 2" key="1">
    <citation type="submission" date="2018-06" db="EMBL/GenBank/DDBJ databases">
        <title>Comparative genomics reveals the genomic features of Rhizophagus irregularis, R. cerebriforme, R. diaphanum and Gigaspora rosea, and their symbiotic lifestyle signature.</title>
        <authorList>
            <person name="Morin E."/>
            <person name="San Clemente H."/>
            <person name="Chen E.C.H."/>
            <person name="De La Providencia I."/>
            <person name="Hainaut M."/>
            <person name="Kuo A."/>
            <person name="Kohler A."/>
            <person name="Murat C."/>
            <person name="Tang N."/>
            <person name="Roy S."/>
            <person name="Loubradou J."/>
            <person name="Henrissat B."/>
            <person name="Grigoriev I.V."/>
            <person name="Corradi N."/>
            <person name="Roux C."/>
            <person name="Martin F.M."/>
        </authorList>
    </citation>
    <scope>NUCLEOTIDE SEQUENCE [LARGE SCALE GENOMIC DNA]</scope>
    <source>
        <strain evidence="1 2">DAOM 194757</strain>
    </source>
</reference>
<gene>
    <name evidence="1" type="ORF">C2G38_2235161</name>
</gene>
<organism evidence="1 2">
    <name type="scientific">Gigaspora rosea</name>
    <dbReference type="NCBI Taxonomy" id="44941"/>
    <lineage>
        <taxon>Eukaryota</taxon>
        <taxon>Fungi</taxon>
        <taxon>Fungi incertae sedis</taxon>
        <taxon>Mucoromycota</taxon>
        <taxon>Glomeromycotina</taxon>
        <taxon>Glomeromycetes</taxon>
        <taxon>Diversisporales</taxon>
        <taxon>Gigasporaceae</taxon>
        <taxon>Gigaspora</taxon>
    </lineage>
</organism>
<dbReference type="OrthoDB" id="2443043at2759"/>
<evidence type="ECO:0000313" key="1">
    <source>
        <dbReference type="EMBL" id="RIB00209.1"/>
    </source>
</evidence>
<name>A0A397TV19_9GLOM</name>
<dbReference type="STRING" id="44941.A0A397TV19"/>
<keyword evidence="2" id="KW-1185">Reference proteome</keyword>
<proteinExistence type="predicted"/>
<sequence>MYKEIFQHIKKNDESLYPSLLVNCYWYKNVVTLLWACPFDLLNFDNVYKITSVYISFIEEHEKNQLKIFYDQKSIPKLIPREKLLFNYPMMLEKFSILRYDDLKLVKN</sequence>
<comment type="caution">
    <text evidence="1">The sequence shown here is derived from an EMBL/GenBank/DDBJ whole genome shotgun (WGS) entry which is preliminary data.</text>
</comment>
<dbReference type="AlphaFoldDB" id="A0A397TV19"/>
<accession>A0A397TV19</accession>